<reference evidence="3" key="1">
    <citation type="submission" date="2021-05" db="EMBL/GenBank/DDBJ databases">
        <authorList>
            <person name="Alioto T."/>
            <person name="Alioto T."/>
            <person name="Gomez Garrido J."/>
        </authorList>
    </citation>
    <scope>NUCLEOTIDE SEQUENCE</scope>
</reference>
<keyword evidence="2" id="KW-0812">Transmembrane</keyword>
<organism evidence="3">
    <name type="scientific">Cacopsylla melanoneura</name>
    <dbReference type="NCBI Taxonomy" id="428564"/>
    <lineage>
        <taxon>Eukaryota</taxon>
        <taxon>Metazoa</taxon>
        <taxon>Ecdysozoa</taxon>
        <taxon>Arthropoda</taxon>
        <taxon>Hexapoda</taxon>
        <taxon>Insecta</taxon>
        <taxon>Pterygota</taxon>
        <taxon>Neoptera</taxon>
        <taxon>Paraneoptera</taxon>
        <taxon>Hemiptera</taxon>
        <taxon>Sternorrhyncha</taxon>
        <taxon>Psylloidea</taxon>
        <taxon>Psyllidae</taxon>
        <taxon>Psyllinae</taxon>
        <taxon>Cacopsylla</taxon>
    </lineage>
</organism>
<feature type="compositionally biased region" description="Basic and acidic residues" evidence="1">
    <location>
        <begin position="417"/>
        <end position="435"/>
    </location>
</feature>
<feature type="compositionally biased region" description="Basic and acidic residues" evidence="1">
    <location>
        <begin position="449"/>
        <end position="462"/>
    </location>
</feature>
<keyword evidence="2" id="KW-0472">Membrane</keyword>
<proteinExistence type="predicted"/>
<feature type="region of interest" description="Disordered" evidence="1">
    <location>
        <begin position="396"/>
        <end position="468"/>
    </location>
</feature>
<evidence type="ECO:0000256" key="1">
    <source>
        <dbReference type="SAM" id="MobiDB-lite"/>
    </source>
</evidence>
<accession>A0A8D8LTV4</accession>
<dbReference type="AlphaFoldDB" id="A0A8D8LTV4"/>
<feature type="transmembrane region" description="Helical" evidence="2">
    <location>
        <begin position="512"/>
        <end position="534"/>
    </location>
</feature>
<evidence type="ECO:0000313" key="3">
    <source>
        <dbReference type="EMBL" id="CAG6616110.1"/>
    </source>
</evidence>
<dbReference type="EMBL" id="HBUF01034831">
    <property type="protein sequence ID" value="CAG6616110.1"/>
    <property type="molecule type" value="Transcribed_RNA"/>
</dbReference>
<keyword evidence="2" id="KW-1133">Transmembrane helix</keyword>
<evidence type="ECO:0000256" key="2">
    <source>
        <dbReference type="SAM" id="Phobius"/>
    </source>
</evidence>
<sequence length="551" mass="62820">MQHTREVKKMPLNFSSCLKMGVQFTKTMIIVLVLCNLSTSKADLGYTMVKMPQLISSVRQHQESLTHQRFGVTNNTTMNQKLWLNMKQMLAQLNRKQMNQQTKLSDLFLLRDAIKTKKHQQELQENSGKNEATNVRKTYYGKNRGTVMKNISHVEMSGSVNRNKVFPTDINIPKATSQQLNVYLKFLDRMIKNRINLLKKVTNNSLTRESASVDDKVGIRNKVIHDSPPNMTAESARVDEKAEIWNKLISHPNMMLETATVDENAEKAEILKFISRNSVNETIQSTPLDEDSEKVAILKLISRHQKTENGDLTQKSFGDLEKPNNVQLSTWKNIDELNREVVITTIQTYQNDGILNQNTSQDNEITRLNLNIPDEIIKPRNATVEQFILSGNLTKQESHVSNEIMSDEVLTTRRRQKSDPHRHPTERDLSKHSLEKGLPSPNKGNGRLRNREGHSSKFRNGENEMYPDNVDTNQYDEDPFDGALADPLGIAADEPKPKPEQDTNSGMGLMEILILIMICIIVTQCCILALLFVLKDKLIVNLTFKYGQIKV</sequence>
<protein>
    <submittedName>
        <fullName evidence="3">Uncharacterized protein</fullName>
    </submittedName>
</protein>
<name>A0A8D8LTV4_9HEMI</name>